<reference evidence="1" key="1">
    <citation type="submission" date="2023-04" db="EMBL/GenBank/DDBJ databases">
        <title>Genome Encyclopedia of Bacteria and Archaea VI: Functional Genomics of Type Strains.</title>
        <authorList>
            <person name="Whitman W."/>
        </authorList>
    </citation>
    <scope>NUCLEOTIDE SEQUENCE</scope>
    <source>
        <strain evidence="1">Enz.4-51</strain>
    </source>
</reference>
<evidence type="ECO:0000313" key="2">
    <source>
        <dbReference type="Proteomes" id="UP001161160"/>
    </source>
</evidence>
<dbReference type="EMBL" id="JARXYA010000011">
    <property type="protein sequence ID" value="MDH6504707.1"/>
    <property type="molecule type" value="Genomic_DNA"/>
</dbReference>
<dbReference type="RefSeq" id="WP_280756959.1">
    <property type="nucleotide sequence ID" value="NZ_JARXXW010000011.1"/>
</dbReference>
<dbReference type="Proteomes" id="UP001161160">
    <property type="component" value="Unassembled WGS sequence"/>
</dbReference>
<name>A0AA43MBH1_9BURK</name>
<organism evidence="1 2">
    <name type="scientific">Polynucleobacter sphagniphilus</name>
    <dbReference type="NCBI Taxonomy" id="1743169"/>
    <lineage>
        <taxon>Bacteria</taxon>
        <taxon>Pseudomonadati</taxon>
        <taxon>Pseudomonadota</taxon>
        <taxon>Betaproteobacteria</taxon>
        <taxon>Burkholderiales</taxon>
        <taxon>Burkholderiaceae</taxon>
        <taxon>Polynucleobacter</taxon>
    </lineage>
</organism>
<keyword evidence="2" id="KW-1185">Reference proteome</keyword>
<sequence>MPNLTNLFYDLTSLQKTKCYIETGAYRGDGIKAVMNFYDQVHSIELSPQWVDFNQNQFRDFQNIFIHSGDSKKVLPQILEGIEEPVTIHLDAHYSGGPTAFGEEETPLIQELEFLKTRSYDDIIIIDDCRMVGKKGISGLGPDHPIYPNMNFDWTHITNKKIKSLMKEDYFLISNQVHQFTDGARDRYIMCKKPLWLV</sequence>
<gene>
    <name evidence="1" type="ORF">M2127_002033</name>
</gene>
<dbReference type="InterPro" id="IPR029063">
    <property type="entry name" value="SAM-dependent_MTases_sf"/>
</dbReference>
<dbReference type="AlphaFoldDB" id="A0AA43MBH1"/>
<comment type="caution">
    <text evidence="1">The sequence shown here is derived from an EMBL/GenBank/DDBJ whole genome shotgun (WGS) entry which is preliminary data.</text>
</comment>
<accession>A0AA43MBH1</accession>
<dbReference type="SUPFAM" id="SSF53335">
    <property type="entry name" value="S-adenosyl-L-methionine-dependent methyltransferases"/>
    <property type="match status" value="1"/>
</dbReference>
<evidence type="ECO:0000313" key="1">
    <source>
        <dbReference type="EMBL" id="MDH6504707.1"/>
    </source>
</evidence>
<protein>
    <submittedName>
        <fullName evidence="1">Uncharacterized protein</fullName>
    </submittedName>
</protein>
<proteinExistence type="predicted"/>